<evidence type="ECO:0000256" key="2">
    <source>
        <dbReference type="ARBA" id="ARBA00022737"/>
    </source>
</evidence>
<feature type="region of interest" description="Disordered" evidence="3">
    <location>
        <begin position="251"/>
        <end position="274"/>
    </location>
</feature>
<dbReference type="OrthoDB" id="7451790at2759"/>
<feature type="region of interest" description="Disordered" evidence="3">
    <location>
        <begin position="223"/>
        <end position="242"/>
    </location>
</feature>
<dbReference type="InterPro" id="IPR001611">
    <property type="entry name" value="Leu-rich_rpt"/>
</dbReference>
<keyword evidence="2" id="KW-0677">Repeat</keyword>
<organism evidence="4 5">
    <name type="scientific">Thyridium curvatum</name>
    <dbReference type="NCBI Taxonomy" id="1093900"/>
    <lineage>
        <taxon>Eukaryota</taxon>
        <taxon>Fungi</taxon>
        <taxon>Dikarya</taxon>
        <taxon>Ascomycota</taxon>
        <taxon>Pezizomycotina</taxon>
        <taxon>Sordariomycetes</taxon>
        <taxon>Sordariomycetidae</taxon>
        <taxon>Thyridiales</taxon>
        <taxon>Thyridiaceae</taxon>
        <taxon>Thyridium</taxon>
    </lineage>
</organism>
<dbReference type="PANTHER" id="PTHR47566">
    <property type="match status" value="1"/>
</dbReference>
<dbReference type="GeneID" id="41977144"/>
<sequence>MEHAWLDSLSEDWVSQLGSDPSHPAHSLSLPRSTKRHGSRHRSKSGQIKLARPEFGTVQSHSTRSDSSNILSERSANDINIPLSHHGPSKLSQEFKASSSRTRVPDRSVSVSTTDSVIHNTVDRKTSGASPLKDKGDTPEWKRRLIYGDLSYGEQRDLFTSAATGLENIFKPPVMEGNDLEDLDEEEEDDAAEYRAQHNATMPSSPPIPSGEDSSIIHADDPVAQHAQDQNSRPKTRMMNYRPNDESSIWSANTGMSGTAEEVNSPSEPSLPSVPSLPATLVDGAESRKVSGQSVLRHEDFSPIVLTHRTPGPGGARPGLVSLDVQPHDLRQRLEKLRRNQMRLASEIDSVTNTSLPSAAFAPSNIDNTREYEKMGGFINFRRGGRSAEGSFQHRPLSPPLPTDTSEMLPEESLQASTPKQFPTVRIDQAQAAQTRFSAGSPPLPRAPNPSPEKRDISGQTTGGSPLKLFGPYDTFTNQTLMRRISQFEDQISNGSQTSIKRHAPAHEAPETSHTELNKAFVASPQKVAPEEGSRRPSARFGAGELDGYEFHEEMSLNSQSGLDVAAETEGYDDMFPPGHQEPHHVLSETSLVDDATPDESSDLVITRRRQRSSTTSTMHSAKHQGTFDKGDVSEMSLPTHGNVTMSTPQRRDATSESKRPRTSPSKDPTPKRRRTLHKSDIAYAAGQSKFVIDPVQSSHQQMQSVIGRKRRDARDGDLQQLANPSVLAARQILRPRTPTPSQRSSVQREAHPFDADGDEPLSAKQPAHPLRPNGPHPVDDVEGTDRKPSIRTEDFINEANKIMAIIRNRAGVQSGLASVEESDLEHGNAPPEDVDDSVQESTKEPLSRPPSREGRPIPRIAPRQEDPELIARLKKYEERSDMGDVINSSVRSMSLAQDAIRAAKQVEEGIQHTIRHSTARATVDLYEEVISDPPNIRISMNPVKMGSQPGQNGEAGDSLRDGLNSRGSSSGNSTGRSIPTTSSRGSESKRRIAPETVSHLIPDQVGNMFLDRQHNIWIKKKNREPSRGMHSILPSENSEDDPFADIPDLSVDMTMELRNLARKAAAEKTAELAGNANLAHSSPQAQPRHNANFSEYSRVSSVERPPSQRDTSILSPSWLMSQFAETSDDEVEHEIGIYEDRKQYDTPRRKNLTISFSSPIASIIQDVVADNLNESGSEDGGEISFVQAVESGRGPSLKTKNPARVVPLKSRSASLGSGKPMSLRGETFIPRPVSRIDERDEDSSHVADASLRNQELSVVGDEHMSNSILHEQRQTSVSFVVATPARPKARVQSDTEEVLAEYVGMLSLTPLSEFTIHDQSMGLEASYILGNRHLVTGEGKKRIMSQTLRDLVDRLTEVEPFLPQWEEMEELKIQDKQLTSLHMLDEFCGRLVTIDASENAIRNASGIPNSVRNLRIVHNQLSELTAWGHLSNLQYLDISGNDIKTLSGLKNLVHLRSVRADNCNLRDINALKGHDALQSLRARNNQITSVDFHGTRLQRLTELDLEGNQLTEVLNLDQLPCLSSLNLQNNKLESLFTELNQHLNSLRVLKVSDNHLRSLDVSGMPLLHVLYADRNRLVTMEGFPGTPRLDSLSLREQLGSTSLDVSSVYYACEVRKLYLSGNLLKKFEPPTEFLNLQLLELANCGLESLPEDFGQLMPNLRKLNLNFNAMADLKCLRNIPRLKRLFAAGNRLGSALSTVEVLAEFPFLAEADFRDNPITQGFYSPLQVVASVDRQCAVDPFLLPDADVERDQAYCSRLDLGTGMRRRIYEQVYGESCLRLKKLDGLPARKDIAQVRDSVWMALVMRGVVPGEDGTLLEAVESEKQLEESRWAAEDSFA</sequence>
<proteinExistence type="predicted"/>
<dbReference type="GO" id="GO:0031028">
    <property type="term" value="P:septation initiation signaling"/>
    <property type="evidence" value="ECO:0007669"/>
    <property type="project" value="TreeGrafter"/>
</dbReference>
<dbReference type="SUPFAM" id="SSF52058">
    <property type="entry name" value="L domain-like"/>
    <property type="match status" value="2"/>
</dbReference>
<comment type="caution">
    <text evidence="4">The sequence shown here is derived from an EMBL/GenBank/DDBJ whole genome shotgun (WGS) entry which is preliminary data.</text>
</comment>
<accession>A0A507AVA8</accession>
<dbReference type="Proteomes" id="UP000319257">
    <property type="component" value="Unassembled WGS sequence"/>
</dbReference>
<evidence type="ECO:0000313" key="4">
    <source>
        <dbReference type="EMBL" id="TPX08879.1"/>
    </source>
</evidence>
<dbReference type="Pfam" id="PF12799">
    <property type="entry name" value="LRR_4"/>
    <property type="match status" value="1"/>
</dbReference>
<dbReference type="GO" id="GO:0035591">
    <property type="term" value="F:signaling adaptor activity"/>
    <property type="evidence" value="ECO:0007669"/>
    <property type="project" value="TreeGrafter"/>
</dbReference>
<feature type="region of interest" description="Disordered" evidence="3">
    <location>
        <begin position="693"/>
        <end position="715"/>
    </location>
</feature>
<dbReference type="InterPro" id="IPR052574">
    <property type="entry name" value="CDIRP"/>
</dbReference>
<evidence type="ECO:0000313" key="5">
    <source>
        <dbReference type="Proteomes" id="UP000319257"/>
    </source>
</evidence>
<feature type="compositionally biased region" description="Basic and acidic residues" evidence="3">
    <location>
        <begin position="778"/>
        <end position="794"/>
    </location>
</feature>
<evidence type="ECO:0000256" key="3">
    <source>
        <dbReference type="SAM" id="MobiDB-lite"/>
    </source>
</evidence>
<feature type="region of interest" description="Disordered" evidence="3">
    <location>
        <begin position="435"/>
        <end position="471"/>
    </location>
</feature>
<dbReference type="InterPro" id="IPR025875">
    <property type="entry name" value="Leu-rich_rpt_4"/>
</dbReference>
<feature type="compositionally biased region" description="Low complexity" evidence="3">
    <location>
        <begin position="98"/>
        <end position="114"/>
    </location>
</feature>
<dbReference type="PANTHER" id="PTHR47566:SF1">
    <property type="entry name" value="PROTEIN NUD1"/>
    <property type="match status" value="1"/>
</dbReference>
<reference evidence="4 5" key="1">
    <citation type="submission" date="2019-06" db="EMBL/GenBank/DDBJ databases">
        <title>Draft genome sequence of the filamentous fungus Phialemoniopsis curvata isolated from diesel fuel.</title>
        <authorList>
            <person name="Varaljay V.A."/>
            <person name="Lyon W.J."/>
            <person name="Crouch A.L."/>
            <person name="Drake C.E."/>
            <person name="Hollomon J.M."/>
            <person name="Nadeau L.J."/>
            <person name="Nunn H.S."/>
            <person name="Stevenson B.S."/>
            <person name="Bojanowski C.L."/>
            <person name="Crookes-Goodson W.J."/>
        </authorList>
    </citation>
    <scope>NUCLEOTIDE SEQUENCE [LARGE SCALE GENOMIC DNA]</scope>
    <source>
        <strain evidence="4 5">D216</strain>
    </source>
</reference>
<feature type="region of interest" description="Disordered" evidence="3">
    <location>
        <begin position="936"/>
        <end position="996"/>
    </location>
</feature>
<feature type="region of interest" description="Disordered" evidence="3">
    <location>
        <begin position="733"/>
        <end position="794"/>
    </location>
</feature>
<feature type="compositionally biased region" description="Pro residues" evidence="3">
    <location>
        <begin position="442"/>
        <end position="451"/>
    </location>
</feature>
<dbReference type="SMART" id="SM00365">
    <property type="entry name" value="LRR_SD22"/>
    <property type="match status" value="4"/>
</dbReference>
<feature type="compositionally biased region" description="Basic and acidic residues" evidence="3">
    <location>
        <begin position="842"/>
        <end position="867"/>
    </location>
</feature>
<keyword evidence="1" id="KW-0433">Leucine-rich repeat</keyword>
<name>A0A507AVA8_9PEZI</name>
<gene>
    <name evidence="4" type="ORF">E0L32_009697</name>
</gene>
<dbReference type="SMART" id="SM00364">
    <property type="entry name" value="LRR_BAC"/>
    <property type="match status" value="5"/>
</dbReference>
<dbReference type="EMBL" id="SKBQ01000072">
    <property type="protein sequence ID" value="TPX08879.1"/>
    <property type="molecule type" value="Genomic_DNA"/>
</dbReference>
<dbReference type="GO" id="GO:0061499">
    <property type="term" value="C:outer plaque of mitotic spindle pole body"/>
    <property type="evidence" value="ECO:0007669"/>
    <property type="project" value="TreeGrafter"/>
</dbReference>
<dbReference type="InterPro" id="IPR032675">
    <property type="entry name" value="LRR_dom_sf"/>
</dbReference>
<dbReference type="InterPro" id="IPR003591">
    <property type="entry name" value="Leu-rich_rpt_typical-subtyp"/>
</dbReference>
<feature type="compositionally biased region" description="Basic residues" evidence="3">
    <location>
        <begin position="33"/>
        <end position="44"/>
    </location>
</feature>
<dbReference type="InParanoid" id="A0A507AVA8"/>
<feature type="compositionally biased region" description="Basic and acidic residues" evidence="3">
    <location>
        <begin position="650"/>
        <end position="660"/>
    </location>
</feature>
<dbReference type="SMART" id="SM00369">
    <property type="entry name" value="LRR_TYP"/>
    <property type="match status" value="6"/>
</dbReference>
<feature type="region of interest" description="Disordered" evidence="3">
    <location>
        <begin position="1022"/>
        <end position="1044"/>
    </location>
</feature>
<feature type="compositionally biased region" description="Low complexity" evidence="3">
    <location>
        <begin position="261"/>
        <end position="274"/>
    </location>
</feature>
<dbReference type="GO" id="GO:1902412">
    <property type="term" value="P:regulation of mitotic cytokinesis"/>
    <property type="evidence" value="ECO:0007669"/>
    <property type="project" value="TreeGrafter"/>
</dbReference>
<feature type="compositionally biased region" description="Polar residues" evidence="3">
    <location>
        <begin position="57"/>
        <end position="78"/>
    </location>
</feature>
<feature type="compositionally biased region" description="Polar residues" evidence="3">
    <location>
        <begin position="696"/>
        <end position="705"/>
    </location>
</feature>
<feature type="compositionally biased region" description="Low complexity" evidence="3">
    <location>
        <begin position="962"/>
        <end position="978"/>
    </location>
</feature>
<keyword evidence="5" id="KW-1185">Reference proteome</keyword>
<feature type="region of interest" description="Disordered" evidence="3">
    <location>
        <begin position="15"/>
        <end position="114"/>
    </location>
</feature>
<evidence type="ECO:0000256" key="1">
    <source>
        <dbReference type="ARBA" id="ARBA00022614"/>
    </source>
</evidence>
<dbReference type="STRING" id="1093900.A0A507AVA8"/>
<feature type="region of interest" description="Disordered" evidence="3">
    <location>
        <begin position="589"/>
        <end position="680"/>
    </location>
</feature>
<feature type="region of interest" description="Disordered" evidence="3">
    <location>
        <begin position="818"/>
        <end position="867"/>
    </location>
</feature>
<feature type="region of interest" description="Disordered" evidence="3">
    <location>
        <begin position="383"/>
        <end position="422"/>
    </location>
</feature>
<protein>
    <recommendedName>
        <fullName evidence="6">Septation initiation network scaffold protein cdc11</fullName>
    </recommendedName>
</protein>
<dbReference type="Gene3D" id="3.80.10.10">
    <property type="entry name" value="Ribonuclease Inhibitor"/>
    <property type="match status" value="2"/>
</dbReference>
<dbReference type="RefSeq" id="XP_030990590.1">
    <property type="nucleotide sequence ID" value="XM_031144690.1"/>
</dbReference>
<feature type="compositionally biased region" description="Polar residues" evidence="3">
    <location>
        <begin position="640"/>
        <end position="649"/>
    </location>
</feature>
<evidence type="ECO:0008006" key="6">
    <source>
        <dbReference type="Google" id="ProtNLM"/>
    </source>
</evidence>
<dbReference type="PROSITE" id="PS51450">
    <property type="entry name" value="LRR"/>
    <property type="match status" value="2"/>
</dbReference>